<keyword evidence="5" id="KW-0479">Metal-binding</keyword>
<reference evidence="13" key="1">
    <citation type="submission" date="2020-10" db="EMBL/GenBank/DDBJ databases">
        <authorList>
            <person name="Han B."/>
            <person name="Lu T."/>
            <person name="Zhao Q."/>
            <person name="Huang X."/>
            <person name="Zhao Y."/>
        </authorList>
    </citation>
    <scope>NUCLEOTIDE SEQUENCE</scope>
</reference>
<evidence type="ECO:0000256" key="8">
    <source>
        <dbReference type="ARBA" id="ARBA00022912"/>
    </source>
</evidence>
<dbReference type="InterPro" id="IPR001932">
    <property type="entry name" value="PPM-type_phosphatase-like_dom"/>
</dbReference>
<gene>
    <name evidence="13" type="ORF">NCGR_LOCUS15059</name>
</gene>
<dbReference type="Pfam" id="PF00481">
    <property type="entry name" value="PP2C"/>
    <property type="match status" value="1"/>
</dbReference>
<comment type="catalytic activity">
    <reaction evidence="10">
        <text>O-phospho-L-seryl-[protein] + H2O = L-seryl-[protein] + phosphate</text>
        <dbReference type="Rhea" id="RHEA:20629"/>
        <dbReference type="Rhea" id="RHEA-COMP:9863"/>
        <dbReference type="Rhea" id="RHEA-COMP:11604"/>
        <dbReference type="ChEBI" id="CHEBI:15377"/>
        <dbReference type="ChEBI" id="CHEBI:29999"/>
        <dbReference type="ChEBI" id="CHEBI:43474"/>
        <dbReference type="ChEBI" id="CHEBI:83421"/>
        <dbReference type="EC" id="3.1.3.16"/>
    </reaction>
</comment>
<evidence type="ECO:0000256" key="11">
    <source>
        <dbReference type="ARBA" id="ARBA00048336"/>
    </source>
</evidence>
<protein>
    <recommendedName>
        <fullName evidence="4">protein-serine/threonine phosphatase</fullName>
        <ecNumber evidence="4">3.1.3.16</ecNumber>
    </recommendedName>
</protein>
<comment type="caution">
    <text evidence="13">The sequence shown here is derived from an EMBL/GenBank/DDBJ whole genome shotgun (WGS) entry which is preliminary data.</text>
</comment>
<comment type="cofactor">
    <cofactor evidence="1">
        <name>Mn(2+)</name>
        <dbReference type="ChEBI" id="CHEBI:29035"/>
    </cofactor>
</comment>
<dbReference type="GO" id="GO:0046872">
    <property type="term" value="F:metal ion binding"/>
    <property type="evidence" value="ECO:0007669"/>
    <property type="project" value="UniProtKB-KW"/>
</dbReference>
<dbReference type="AlphaFoldDB" id="A0A811NGV5"/>
<evidence type="ECO:0000313" key="13">
    <source>
        <dbReference type="EMBL" id="CAD6222355.1"/>
    </source>
</evidence>
<accession>A0A811NGV5</accession>
<keyword evidence="8" id="KW-0904">Protein phosphatase</keyword>
<organism evidence="13 14">
    <name type="scientific">Miscanthus lutarioriparius</name>
    <dbReference type="NCBI Taxonomy" id="422564"/>
    <lineage>
        <taxon>Eukaryota</taxon>
        <taxon>Viridiplantae</taxon>
        <taxon>Streptophyta</taxon>
        <taxon>Embryophyta</taxon>
        <taxon>Tracheophyta</taxon>
        <taxon>Spermatophyta</taxon>
        <taxon>Magnoliopsida</taxon>
        <taxon>Liliopsida</taxon>
        <taxon>Poales</taxon>
        <taxon>Poaceae</taxon>
        <taxon>PACMAD clade</taxon>
        <taxon>Panicoideae</taxon>
        <taxon>Andropogonodae</taxon>
        <taxon>Andropogoneae</taxon>
        <taxon>Saccharinae</taxon>
        <taxon>Miscanthus</taxon>
    </lineage>
</organism>
<dbReference type="SMART" id="SM00331">
    <property type="entry name" value="PP2C_SIG"/>
    <property type="match status" value="1"/>
</dbReference>
<dbReference type="InterPro" id="IPR015655">
    <property type="entry name" value="PP2C"/>
</dbReference>
<dbReference type="SMART" id="SM00332">
    <property type="entry name" value="PP2Cc"/>
    <property type="match status" value="1"/>
</dbReference>
<dbReference type="SUPFAM" id="SSF81606">
    <property type="entry name" value="PP2C-like"/>
    <property type="match status" value="1"/>
</dbReference>
<evidence type="ECO:0000259" key="12">
    <source>
        <dbReference type="PROSITE" id="PS51746"/>
    </source>
</evidence>
<comment type="catalytic activity">
    <reaction evidence="11">
        <text>O-phospho-L-threonyl-[protein] + H2O = L-threonyl-[protein] + phosphate</text>
        <dbReference type="Rhea" id="RHEA:47004"/>
        <dbReference type="Rhea" id="RHEA-COMP:11060"/>
        <dbReference type="Rhea" id="RHEA-COMP:11605"/>
        <dbReference type="ChEBI" id="CHEBI:15377"/>
        <dbReference type="ChEBI" id="CHEBI:30013"/>
        <dbReference type="ChEBI" id="CHEBI:43474"/>
        <dbReference type="ChEBI" id="CHEBI:61977"/>
        <dbReference type="EC" id="3.1.3.16"/>
    </reaction>
</comment>
<dbReference type="PROSITE" id="PS51746">
    <property type="entry name" value="PPM_2"/>
    <property type="match status" value="1"/>
</dbReference>
<dbReference type="Proteomes" id="UP000604825">
    <property type="component" value="Unassembled WGS sequence"/>
</dbReference>
<evidence type="ECO:0000256" key="7">
    <source>
        <dbReference type="ARBA" id="ARBA00022842"/>
    </source>
</evidence>
<dbReference type="EMBL" id="CAJGYO010000004">
    <property type="protein sequence ID" value="CAD6222355.1"/>
    <property type="molecule type" value="Genomic_DNA"/>
</dbReference>
<evidence type="ECO:0000256" key="6">
    <source>
        <dbReference type="ARBA" id="ARBA00022801"/>
    </source>
</evidence>
<evidence type="ECO:0000256" key="2">
    <source>
        <dbReference type="ARBA" id="ARBA00001946"/>
    </source>
</evidence>
<dbReference type="InterPro" id="IPR036457">
    <property type="entry name" value="PPM-type-like_dom_sf"/>
</dbReference>
<evidence type="ECO:0000313" key="14">
    <source>
        <dbReference type="Proteomes" id="UP000604825"/>
    </source>
</evidence>
<dbReference type="CDD" id="cd00143">
    <property type="entry name" value="PP2Cc"/>
    <property type="match status" value="1"/>
</dbReference>
<dbReference type="GO" id="GO:0004722">
    <property type="term" value="F:protein serine/threonine phosphatase activity"/>
    <property type="evidence" value="ECO:0007669"/>
    <property type="project" value="UniProtKB-EC"/>
</dbReference>
<dbReference type="PANTHER" id="PTHR47992">
    <property type="entry name" value="PROTEIN PHOSPHATASE"/>
    <property type="match status" value="1"/>
</dbReference>
<evidence type="ECO:0000256" key="3">
    <source>
        <dbReference type="ARBA" id="ARBA00006702"/>
    </source>
</evidence>
<dbReference type="FunFam" id="3.60.40.10:FF:000013">
    <property type="entry name" value="probable protein phosphatase 2C 5"/>
    <property type="match status" value="1"/>
</dbReference>
<keyword evidence="7" id="KW-0460">Magnesium</keyword>
<keyword evidence="14" id="KW-1185">Reference proteome</keyword>
<dbReference type="OrthoDB" id="10264738at2759"/>
<evidence type="ECO:0000256" key="1">
    <source>
        <dbReference type="ARBA" id="ARBA00001936"/>
    </source>
</evidence>
<evidence type="ECO:0000256" key="5">
    <source>
        <dbReference type="ARBA" id="ARBA00022723"/>
    </source>
</evidence>
<evidence type="ECO:0000256" key="4">
    <source>
        <dbReference type="ARBA" id="ARBA00013081"/>
    </source>
</evidence>
<keyword evidence="6" id="KW-0378">Hydrolase</keyword>
<name>A0A811NGV5_9POAL</name>
<sequence>MATAARERRLPLALPLATLIGRELRAGGSERPALRYGHAGFAKRGEDYFLVKPDCLRVPGDAASAFSVFAVRTALTRPSLSAAALYLPLSCFLLRPDLTPLRCLDLARQVFDGHNGVSAAVYSKEHLLEHVMSALPPDIGRDDWLQALPRALVAGFVKADIDFQRKGEVSGTTATLVVIDGFTVTVASVGDSRCILDTQGGELQLLTVDHRLEENAEERERVTASGGEVGRLNLFGGQEVGPLRCWPGGLCLSRSIGDMDVGEFIVPIPHVKQVKLSNTGGRLIIASDGIWDALSNEAAAQACRGLPAELAAKLVVKQALKTSGLKDDTTCVVVDVIPSDHLTSPQLSPKKNQNKLKSLFRRKSHSSVGKLGGKSASIGSVEELFEEGSAMLEERLGRNLSLKAASPPFRCAICQVDQEPFEDLMTDNGGGYCSSPYAPWGAPYLCLDCRKKKDAMEGKRSSRSTACR</sequence>
<keyword evidence="9" id="KW-0464">Manganese</keyword>
<dbReference type="EC" id="3.1.3.16" evidence="4"/>
<evidence type="ECO:0000256" key="10">
    <source>
        <dbReference type="ARBA" id="ARBA00047761"/>
    </source>
</evidence>
<comment type="similarity">
    <text evidence="3">Belongs to the PP2C family.</text>
</comment>
<evidence type="ECO:0000256" key="9">
    <source>
        <dbReference type="ARBA" id="ARBA00023211"/>
    </source>
</evidence>
<comment type="cofactor">
    <cofactor evidence="2">
        <name>Mg(2+)</name>
        <dbReference type="ChEBI" id="CHEBI:18420"/>
    </cofactor>
</comment>
<dbReference type="Gene3D" id="3.60.40.10">
    <property type="entry name" value="PPM-type phosphatase domain"/>
    <property type="match status" value="1"/>
</dbReference>
<proteinExistence type="inferred from homology"/>
<feature type="domain" description="PPM-type phosphatase" evidence="12">
    <location>
        <begin position="95"/>
        <end position="336"/>
    </location>
</feature>